<dbReference type="VEuPathDB" id="MicrosporidiaDB:SLOPH_1936"/>
<evidence type="ECO:0000313" key="7">
    <source>
        <dbReference type="Proteomes" id="UP000014978"/>
    </source>
</evidence>
<organism evidence="6 7">
    <name type="scientific">Spraguea lophii (strain 42_110)</name>
    <name type="common">Microsporidian parasite</name>
    <dbReference type="NCBI Taxonomy" id="1358809"/>
    <lineage>
        <taxon>Eukaryota</taxon>
        <taxon>Fungi</taxon>
        <taxon>Fungi incertae sedis</taxon>
        <taxon>Microsporidia</taxon>
        <taxon>Spragueidae</taxon>
        <taxon>Spraguea</taxon>
    </lineage>
</organism>
<keyword evidence="7" id="KW-1185">Reference proteome</keyword>
<evidence type="ECO:0000256" key="5">
    <source>
        <dbReference type="PIRSR" id="PIRSR005902-1"/>
    </source>
</evidence>
<dbReference type="HOGENOM" id="CLU_031506_1_1_1"/>
<name>S7WA37_SPRLO</name>
<dbReference type="InParanoid" id="S7WA37"/>
<dbReference type="OrthoDB" id="6079689at2759"/>
<dbReference type="GO" id="GO:0046872">
    <property type="term" value="F:metal ion binding"/>
    <property type="evidence" value="ECO:0007669"/>
    <property type="project" value="UniProtKB-KW"/>
</dbReference>
<proteinExistence type="inferred from homology"/>
<dbReference type="SUPFAM" id="SSF51556">
    <property type="entry name" value="Metallo-dependent hydrolases"/>
    <property type="match status" value="1"/>
</dbReference>
<evidence type="ECO:0000256" key="2">
    <source>
        <dbReference type="ARBA" id="ARBA00022722"/>
    </source>
</evidence>
<feature type="binding site" evidence="5">
    <location>
        <position position="115"/>
    </location>
    <ligand>
        <name>a divalent metal cation</name>
        <dbReference type="ChEBI" id="CHEBI:60240"/>
        <label>2</label>
    </ligand>
</feature>
<gene>
    <name evidence="6" type="ORF">SLOPH_1936</name>
</gene>
<dbReference type="Gene3D" id="3.20.20.140">
    <property type="entry name" value="Metal-dependent hydrolases"/>
    <property type="match status" value="1"/>
</dbReference>
<dbReference type="InterPro" id="IPR050891">
    <property type="entry name" value="TatD-type_Hydrolase"/>
</dbReference>
<sequence>MFIDIAVNICSFKESERNIIIERSLSHSIYPIFVGVDIQSSLDCINLSSQYKTFCYTGIHPTSGISSLEIPFSENVIAWGECGLDYDRLHFSSKEDQLQMFEKQLQLNNEVYFLHCRNAHHDFLLLVKKYKTKGVVHSFTGTVDEMQELLDNGFYIGVNGCTLKYNSDIVTYLPLDRMLLETDSPYCLIKENRFKSNKKGNNGMLKKGRNEPCRLWDLIDKVKAIKNVGENELEEITNNNFKRIFGRLPWEIK</sequence>
<dbReference type="Proteomes" id="UP000014978">
    <property type="component" value="Unassembled WGS sequence"/>
</dbReference>
<evidence type="ECO:0000313" key="6">
    <source>
        <dbReference type="EMBL" id="EPR79805.1"/>
    </source>
</evidence>
<reference evidence="7" key="1">
    <citation type="journal article" date="2013" name="PLoS Genet.">
        <title>The genome of Spraguea lophii and the basis of host-microsporidian interactions.</title>
        <authorList>
            <person name="Campbell S.E."/>
            <person name="Williams T.A."/>
            <person name="Yousuf A."/>
            <person name="Soanes D.M."/>
            <person name="Paszkiewicz K.H."/>
            <person name="Williams B.A.P."/>
        </authorList>
    </citation>
    <scope>NUCLEOTIDE SEQUENCE [LARGE SCALE GENOMIC DNA]</scope>
    <source>
        <strain evidence="7">42_110</strain>
    </source>
</reference>
<evidence type="ECO:0000256" key="1">
    <source>
        <dbReference type="ARBA" id="ARBA00009275"/>
    </source>
</evidence>
<evidence type="ECO:0000256" key="4">
    <source>
        <dbReference type="ARBA" id="ARBA00022801"/>
    </source>
</evidence>
<dbReference type="AlphaFoldDB" id="S7WA37"/>
<comment type="caution">
    <text evidence="6">The sequence shown here is derived from an EMBL/GenBank/DDBJ whole genome shotgun (WGS) entry which is preliminary data.</text>
</comment>
<keyword evidence="4" id="KW-0378">Hydrolase</keyword>
<dbReference type="Pfam" id="PF01026">
    <property type="entry name" value="TatD_DNase"/>
    <property type="match status" value="1"/>
</dbReference>
<dbReference type="OMA" id="YGGSQKH"/>
<comment type="similarity">
    <text evidence="1">Belongs to the metallo-dependent hydrolases superfamily. TatD-type hydrolase family.</text>
</comment>
<dbReference type="GO" id="GO:0008296">
    <property type="term" value="F:3'-5'-DNA exonuclease activity"/>
    <property type="evidence" value="ECO:0007669"/>
    <property type="project" value="TreeGrafter"/>
</dbReference>
<feature type="binding site" evidence="5">
    <location>
        <position position="137"/>
    </location>
    <ligand>
        <name>a divalent metal cation</name>
        <dbReference type="ChEBI" id="CHEBI:60240"/>
        <label>2</label>
    </ligand>
</feature>
<dbReference type="EMBL" id="ATCN01000104">
    <property type="protein sequence ID" value="EPR79805.1"/>
    <property type="molecule type" value="Genomic_DNA"/>
</dbReference>
<dbReference type="InterPro" id="IPR032466">
    <property type="entry name" value="Metal_Hydrolase"/>
</dbReference>
<dbReference type="GO" id="GO:0005829">
    <property type="term" value="C:cytosol"/>
    <property type="evidence" value="ECO:0007669"/>
    <property type="project" value="TreeGrafter"/>
</dbReference>
<dbReference type="CDD" id="cd01310">
    <property type="entry name" value="TatD_DNAse"/>
    <property type="match status" value="1"/>
</dbReference>
<dbReference type="PIRSF" id="PIRSF005902">
    <property type="entry name" value="DNase_TatD"/>
    <property type="match status" value="1"/>
</dbReference>
<dbReference type="FunCoup" id="S7WA37">
    <property type="interactions" value="73"/>
</dbReference>
<dbReference type="PANTHER" id="PTHR10060:SF15">
    <property type="entry name" value="DEOXYRIBONUCLEASE TATDN1"/>
    <property type="match status" value="1"/>
</dbReference>
<feature type="binding site" evidence="5">
    <location>
        <position position="183"/>
    </location>
    <ligand>
        <name>a divalent metal cation</name>
        <dbReference type="ChEBI" id="CHEBI:60240"/>
        <label>1</label>
    </ligand>
</feature>
<protein>
    <submittedName>
        <fullName evidence="6">TatD related DNase</fullName>
    </submittedName>
</protein>
<keyword evidence="2" id="KW-0540">Nuclease</keyword>
<evidence type="ECO:0000256" key="3">
    <source>
        <dbReference type="ARBA" id="ARBA00022723"/>
    </source>
</evidence>
<accession>S7WA37</accession>
<dbReference type="STRING" id="1358809.S7WA37"/>
<feature type="binding site" evidence="5">
    <location>
        <position position="81"/>
    </location>
    <ligand>
        <name>a divalent metal cation</name>
        <dbReference type="ChEBI" id="CHEBI:60240"/>
        <label>1</label>
    </ligand>
</feature>
<dbReference type="InterPro" id="IPR001130">
    <property type="entry name" value="TatD-like"/>
</dbReference>
<dbReference type="PANTHER" id="PTHR10060">
    <property type="entry name" value="TATD FAMILY DEOXYRIBONUCLEASE"/>
    <property type="match status" value="1"/>
</dbReference>
<keyword evidence="3 5" id="KW-0479">Metal-binding</keyword>